<evidence type="ECO:0000259" key="1">
    <source>
        <dbReference type="Pfam" id="PF09353"/>
    </source>
</evidence>
<reference evidence="2 3" key="1">
    <citation type="journal article" date="2018" name="Environ. Microbiol.">
        <title>Ecological and genomic features of two widespread freshwater picocyanobacteria.</title>
        <authorList>
            <person name="Cabello-Yeves P.J."/>
            <person name="Picazo A."/>
            <person name="Camacho A."/>
            <person name="Callieri C."/>
            <person name="Rosselli R."/>
            <person name="Roda-Garcia J.J."/>
            <person name="Coutinho F.H."/>
            <person name="Rodriguez-Valera F."/>
        </authorList>
    </citation>
    <scope>NUCLEOTIDE SEQUENCE [LARGE SCALE GENOMIC DNA]</scope>
    <source>
        <strain evidence="2 3">Tous</strain>
    </source>
</reference>
<dbReference type="InterPro" id="IPR018962">
    <property type="entry name" value="DUF1995"/>
</dbReference>
<comment type="caution">
    <text evidence="2">The sequence shown here is derived from an EMBL/GenBank/DDBJ whole genome shotgun (WGS) entry which is preliminary data.</text>
</comment>
<dbReference type="RefSeq" id="WP_106501767.1">
    <property type="nucleotide sequence ID" value="NZ_PXXO01000002.1"/>
</dbReference>
<dbReference type="EMBL" id="PXXO01000002">
    <property type="protein sequence ID" value="PSJ06797.1"/>
    <property type="molecule type" value="Genomic_DNA"/>
</dbReference>
<name>A0A2P7N013_9CYAN</name>
<dbReference type="Pfam" id="PF09353">
    <property type="entry name" value="DUF1995"/>
    <property type="match status" value="1"/>
</dbReference>
<gene>
    <name evidence="2" type="ORF">C7K55_02055</name>
</gene>
<dbReference type="OrthoDB" id="482920at2"/>
<evidence type="ECO:0000313" key="3">
    <source>
        <dbReference type="Proteomes" id="UP000243002"/>
    </source>
</evidence>
<feature type="domain" description="DUF1995" evidence="1">
    <location>
        <begin position="3"/>
        <end position="201"/>
    </location>
</feature>
<dbReference type="AlphaFoldDB" id="A0A2P7N013"/>
<evidence type="ECO:0000313" key="2">
    <source>
        <dbReference type="EMBL" id="PSJ06797.1"/>
    </source>
</evidence>
<dbReference type="InterPro" id="IPR053021">
    <property type="entry name" value="Chloroplast_ADK"/>
</dbReference>
<dbReference type="PANTHER" id="PTHR35509">
    <property type="entry name" value="DOMAIN PROTEIN, PUTATIVE (DUF1995)-RELATED"/>
    <property type="match status" value="1"/>
</dbReference>
<sequence>MLPPDLRSAEAEALAAIQSALDAGAKGLWSVELRFEGLRLLPLALRLQAGLSSAAPSLRLLCADAGATALAQRDAPDFATRIASLRDQMRLQQADGGSEGVLLLVAPSPADYEEVEQVCALHRGVVLLLNGNLEDAAIGIGSVARERRKGFLSGWQSAYALIPTGDGALRRACPGMWELYRCDADGYRFVCNFDQKPDMEQRALAMAGEAGLGLGANLKVMDAFIEGLRN</sequence>
<proteinExistence type="predicted"/>
<accession>A0A2P7N013</accession>
<dbReference type="PANTHER" id="PTHR35509:SF1">
    <property type="entry name" value="DOMAIN PROTEIN, PUTATIVE (DUF1995)-RELATED"/>
    <property type="match status" value="1"/>
</dbReference>
<keyword evidence="3" id="KW-1185">Reference proteome</keyword>
<dbReference type="Proteomes" id="UP000243002">
    <property type="component" value="Unassembled WGS sequence"/>
</dbReference>
<protein>
    <submittedName>
        <fullName evidence="2">DUF1995 domain-containing protein</fullName>
    </submittedName>
</protein>
<organism evidence="2 3">
    <name type="scientific">Cyanobium usitatum str. Tous</name>
    <dbReference type="NCBI Taxonomy" id="2116684"/>
    <lineage>
        <taxon>Bacteria</taxon>
        <taxon>Bacillati</taxon>
        <taxon>Cyanobacteriota</taxon>
        <taxon>Cyanophyceae</taxon>
        <taxon>Synechococcales</taxon>
        <taxon>Prochlorococcaceae</taxon>
        <taxon>Cyanobium</taxon>
    </lineage>
</organism>